<dbReference type="EMBL" id="UFSO01000003">
    <property type="protein sequence ID" value="SSY81001.1"/>
    <property type="molecule type" value="Genomic_DNA"/>
</dbReference>
<proteinExistence type="predicted"/>
<keyword evidence="3" id="KW-1185">Reference proteome</keyword>
<dbReference type="Proteomes" id="UP000254209">
    <property type="component" value="Unassembled WGS sequence"/>
</dbReference>
<keyword evidence="1" id="KW-0812">Transmembrane</keyword>
<name>A0A376BVY8_9NEIS</name>
<feature type="transmembrane region" description="Helical" evidence="1">
    <location>
        <begin position="6"/>
        <end position="24"/>
    </location>
</feature>
<accession>A0A376BVY8</accession>
<evidence type="ECO:0000256" key="1">
    <source>
        <dbReference type="SAM" id="Phobius"/>
    </source>
</evidence>
<dbReference type="RefSeq" id="WP_034291139.1">
    <property type="nucleotide sequence ID" value="NZ_CP091519.2"/>
</dbReference>
<dbReference type="AlphaFoldDB" id="A0A376BVY8"/>
<keyword evidence="1" id="KW-0472">Membrane</keyword>
<gene>
    <name evidence="2" type="ORF">NCTC10283_02565</name>
</gene>
<dbReference type="OrthoDB" id="8612030at2"/>
<reference evidence="2 3" key="1">
    <citation type="submission" date="2018-06" db="EMBL/GenBank/DDBJ databases">
        <authorList>
            <consortium name="Pathogen Informatics"/>
            <person name="Doyle S."/>
        </authorList>
    </citation>
    <scope>NUCLEOTIDE SEQUENCE [LARGE SCALE GENOMIC DNA]</scope>
    <source>
        <strain evidence="2 3">NCTC10283</strain>
    </source>
</reference>
<dbReference type="STRING" id="1120980.GCA_000745955_00383"/>
<evidence type="ECO:0008006" key="4">
    <source>
        <dbReference type="Google" id="ProtNLM"/>
    </source>
</evidence>
<sequence>MSLFKELLIGFTVLIALALGYLYLPMEWRRHKDIQLGNTLISQVQNYQKQHNRLPENHEEAVLKQLGFRHNKNGWQPNYRKINAQQFQIIYADGFLPPHLAWDTQTQRWQLVDK</sequence>
<organism evidence="2 3">
    <name type="scientific">Alysiella crassa</name>
    <dbReference type="NCBI Taxonomy" id="153491"/>
    <lineage>
        <taxon>Bacteria</taxon>
        <taxon>Pseudomonadati</taxon>
        <taxon>Pseudomonadota</taxon>
        <taxon>Betaproteobacteria</taxon>
        <taxon>Neisseriales</taxon>
        <taxon>Neisseriaceae</taxon>
        <taxon>Alysiella</taxon>
    </lineage>
</organism>
<protein>
    <recommendedName>
        <fullName evidence="4">Type II secretion system protein G</fullName>
    </recommendedName>
</protein>
<evidence type="ECO:0000313" key="3">
    <source>
        <dbReference type="Proteomes" id="UP000254209"/>
    </source>
</evidence>
<keyword evidence="1" id="KW-1133">Transmembrane helix</keyword>
<evidence type="ECO:0000313" key="2">
    <source>
        <dbReference type="EMBL" id="SSY81001.1"/>
    </source>
</evidence>